<feature type="domain" description="RNase H type-1" evidence="8">
    <location>
        <begin position="1"/>
        <end position="127"/>
    </location>
</feature>
<keyword evidence="5" id="KW-0479">Metal-binding</keyword>
<comment type="similarity">
    <text evidence="2">Belongs to the RNase H family.</text>
</comment>
<reference evidence="10" key="2">
    <citation type="journal article" date="2013" name="PLoS Genet.">
        <title>Comparative genome structure, secondary metabolite, and effector coding capacity across Cochliobolus pathogens.</title>
        <authorList>
            <person name="Condon B.J."/>
            <person name="Leng Y."/>
            <person name="Wu D."/>
            <person name="Bushley K.E."/>
            <person name="Ohm R.A."/>
            <person name="Otillar R."/>
            <person name="Martin J."/>
            <person name="Schackwitz W."/>
            <person name="Grimwood J."/>
            <person name="MohdZainudin N."/>
            <person name="Xue C."/>
            <person name="Wang R."/>
            <person name="Manning V.A."/>
            <person name="Dhillon B."/>
            <person name="Tu Z.J."/>
            <person name="Steffenson B.J."/>
            <person name="Salamov A."/>
            <person name="Sun H."/>
            <person name="Lowry S."/>
            <person name="LaButti K."/>
            <person name="Han J."/>
            <person name="Copeland A."/>
            <person name="Lindquist E."/>
            <person name="Barry K."/>
            <person name="Schmutz J."/>
            <person name="Baker S.E."/>
            <person name="Ciuffetti L.M."/>
            <person name="Grigoriev I.V."/>
            <person name="Zhong S."/>
            <person name="Turgeon B.G."/>
        </authorList>
    </citation>
    <scope>NUCLEOTIDE SEQUENCE [LARGE SCALE GENOMIC DNA]</scope>
    <source>
        <strain evidence="10">C5 / ATCC 48332 / race O</strain>
    </source>
</reference>
<feature type="non-terminal residue" evidence="9">
    <location>
        <position position="1"/>
    </location>
</feature>
<evidence type="ECO:0000313" key="10">
    <source>
        <dbReference type="Proteomes" id="UP000016936"/>
    </source>
</evidence>
<organism evidence="9 10">
    <name type="scientific">Cochliobolus heterostrophus (strain C5 / ATCC 48332 / race O)</name>
    <name type="common">Southern corn leaf blight fungus</name>
    <name type="synonym">Bipolaris maydis</name>
    <dbReference type="NCBI Taxonomy" id="701091"/>
    <lineage>
        <taxon>Eukaryota</taxon>
        <taxon>Fungi</taxon>
        <taxon>Dikarya</taxon>
        <taxon>Ascomycota</taxon>
        <taxon>Pezizomycotina</taxon>
        <taxon>Dothideomycetes</taxon>
        <taxon>Pleosporomycetidae</taxon>
        <taxon>Pleosporales</taxon>
        <taxon>Pleosporineae</taxon>
        <taxon>Pleosporaceae</taxon>
        <taxon>Bipolaris</taxon>
    </lineage>
</organism>
<dbReference type="GO" id="GO:0043137">
    <property type="term" value="P:DNA replication, removal of RNA primer"/>
    <property type="evidence" value="ECO:0007669"/>
    <property type="project" value="TreeGrafter"/>
</dbReference>
<evidence type="ECO:0000256" key="4">
    <source>
        <dbReference type="ARBA" id="ARBA00022722"/>
    </source>
</evidence>
<dbReference type="Proteomes" id="UP000016936">
    <property type="component" value="Unassembled WGS sequence"/>
</dbReference>
<dbReference type="HOGENOM" id="CLU_000680_30_1_1"/>
<dbReference type="InterPro" id="IPR002156">
    <property type="entry name" value="RNaseH_domain"/>
</dbReference>
<dbReference type="GO" id="GO:0003676">
    <property type="term" value="F:nucleic acid binding"/>
    <property type="evidence" value="ECO:0007669"/>
    <property type="project" value="InterPro"/>
</dbReference>
<dbReference type="InterPro" id="IPR036397">
    <property type="entry name" value="RNaseH_sf"/>
</dbReference>
<dbReference type="GO" id="GO:0004523">
    <property type="term" value="F:RNA-DNA hybrid ribonuclease activity"/>
    <property type="evidence" value="ECO:0007669"/>
    <property type="project" value="UniProtKB-EC"/>
</dbReference>
<evidence type="ECO:0000256" key="7">
    <source>
        <dbReference type="ARBA" id="ARBA00022801"/>
    </source>
</evidence>
<dbReference type="PROSITE" id="PS50879">
    <property type="entry name" value="RNASE_H_1"/>
    <property type="match status" value="1"/>
</dbReference>
<dbReference type="InterPro" id="IPR012337">
    <property type="entry name" value="RNaseH-like_sf"/>
</dbReference>
<dbReference type="InterPro" id="IPR050092">
    <property type="entry name" value="RNase_H"/>
</dbReference>
<dbReference type="Pfam" id="PF00075">
    <property type="entry name" value="RNase_H"/>
    <property type="match status" value="1"/>
</dbReference>
<accession>M2TN88</accession>
<dbReference type="CDD" id="cd09276">
    <property type="entry name" value="Rnase_HI_RT_non_LTR"/>
    <property type="match status" value="1"/>
</dbReference>
<dbReference type="STRING" id="701091.M2TN88"/>
<comment type="catalytic activity">
    <reaction evidence="1">
        <text>Endonucleolytic cleavage to 5'-phosphomonoester.</text>
        <dbReference type="EC" id="3.1.26.4"/>
    </reaction>
</comment>
<dbReference type="eggNOG" id="KOG1075">
    <property type="taxonomic scope" value="Eukaryota"/>
</dbReference>
<keyword evidence="7" id="KW-0378">Hydrolase</keyword>
<dbReference type="EMBL" id="KB445581">
    <property type="protein sequence ID" value="EMD88004.1"/>
    <property type="molecule type" value="Genomic_DNA"/>
</dbReference>
<keyword evidence="6" id="KW-0255">Endonuclease</keyword>
<evidence type="ECO:0000256" key="1">
    <source>
        <dbReference type="ARBA" id="ARBA00000077"/>
    </source>
</evidence>
<evidence type="ECO:0000256" key="2">
    <source>
        <dbReference type="ARBA" id="ARBA00005300"/>
    </source>
</evidence>
<gene>
    <name evidence="9" type="ORF">COCHEDRAFT_1111840</name>
</gene>
<sequence length="240" mass="26231">ASSKGKGVGVGVALYKGASLIAQEKANIGYNQLVYNGELEGITLGLEKAVDLADDYLEVRIYADNQAAILRLKTASDYPGQEWQLRCTIAAEKLQEKGILPTIQWVPGHQGVIGNERADALAKEATKLDPSSSRTSLAVIGTRIKQLGEREWLSYLGQYGRKAITLNPTTYAARATQDPAHILLSCTLYKEARKKMQETTKDPLSLAFLLDTTIGVQATITFIKETRAATQAWYKGNLDN</sequence>
<protein>
    <recommendedName>
        <fullName evidence="3">ribonuclease H</fullName>
        <ecNumber evidence="3">3.1.26.4</ecNumber>
    </recommendedName>
</protein>
<evidence type="ECO:0000256" key="6">
    <source>
        <dbReference type="ARBA" id="ARBA00022759"/>
    </source>
</evidence>
<evidence type="ECO:0000256" key="3">
    <source>
        <dbReference type="ARBA" id="ARBA00012180"/>
    </source>
</evidence>
<keyword evidence="10" id="KW-1185">Reference proteome</keyword>
<evidence type="ECO:0000313" key="9">
    <source>
        <dbReference type="EMBL" id="EMD88004.1"/>
    </source>
</evidence>
<reference evidence="9 10" key="1">
    <citation type="journal article" date="2012" name="PLoS Pathog.">
        <title>Diverse lifestyles and strategies of plant pathogenesis encoded in the genomes of eighteen Dothideomycetes fungi.</title>
        <authorList>
            <person name="Ohm R.A."/>
            <person name="Feau N."/>
            <person name="Henrissat B."/>
            <person name="Schoch C.L."/>
            <person name="Horwitz B.A."/>
            <person name="Barry K.W."/>
            <person name="Condon B.J."/>
            <person name="Copeland A.C."/>
            <person name="Dhillon B."/>
            <person name="Glaser F."/>
            <person name="Hesse C.N."/>
            <person name="Kosti I."/>
            <person name="LaButti K."/>
            <person name="Lindquist E.A."/>
            <person name="Lucas S."/>
            <person name="Salamov A.A."/>
            <person name="Bradshaw R.E."/>
            <person name="Ciuffetti L."/>
            <person name="Hamelin R.C."/>
            <person name="Kema G.H.J."/>
            <person name="Lawrence C."/>
            <person name="Scott J.A."/>
            <person name="Spatafora J.W."/>
            <person name="Turgeon B.G."/>
            <person name="de Wit P.J.G.M."/>
            <person name="Zhong S."/>
            <person name="Goodwin S.B."/>
            <person name="Grigoriev I.V."/>
        </authorList>
    </citation>
    <scope>NUCLEOTIDE SEQUENCE [LARGE SCALE GENOMIC DNA]</scope>
    <source>
        <strain evidence="10">C5 / ATCC 48332 / race O</strain>
    </source>
</reference>
<dbReference type="GO" id="GO:0046872">
    <property type="term" value="F:metal ion binding"/>
    <property type="evidence" value="ECO:0007669"/>
    <property type="project" value="UniProtKB-KW"/>
</dbReference>
<keyword evidence="4" id="KW-0540">Nuclease</keyword>
<dbReference type="Gene3D" id="3.30.420.10">
    <property type="entry name" value="Ribonuclease H-like superfamily/Ribonuclease H"/>
    <property type="match status" value="1"/>
</dbReference>
<dbReference type="OrthoDB" id="3261222at2759"/>
<dbReference type="EC" id="3.1.26.4" evidence="3"/>
<dbReference type="PANTHER" id="PTHR10642">
    <property type="entry name" value="RIBONUCLEASE H1"/>
    <property type="match status" value="1"/>
</dbReference>
<evidence type="ECO:0000256" key="5">
    <source>
        <dbReference type="ARBA" id="ARBA00022723"/>
    </source>
</evidence>
<dbReference type="PANTHER" id="PTHR10642:SF26">
    <property type="entry name" value="RIBONUCLEASE H1"/>
    <property type="match status" value="1"/>
</dbReference>
<dbReference type="AlphaFoldDB" id="M2TN88"/>
<dbReference type="SUPFAM" id="SSF53098">
    <property type="entry name" value="Ribonuclease H-like"/>
    <property type="match status" value="1"/>
</dbReference>
<evidence type="ECO:0000259" key="8">
    <source>
        <dbReference type="PROSITE" id="PS50879"/>
    </source>
</evidence>
<proteinExistence type="inferred from homology"/>
<name>M2TN88_COCH5</name>